<dbReference type="EMBL" id="BDGU01001173">
    <property type="protein sequence ID" value="GAW09637.1"/>
    <property type="molecule type" value="Genomic_DNA"/>
</dbReference>
<keyword evidence="3" id="KW-1185">Reference proteome</keyword>
<evidence type="ECO:0000256" key="1">
    <source>
        <dbReference type="SAM" id="MobiDB-lite"/>
    </source>
</evidence>
<organism evidence="2 3">
    <name type="scientific">Lentinula edodes</name>
    <name type="common">Shiitake mushroom</name>
    <name type="synonym">Lentinus edodes</name>
    <dbReference type="NCBI Taxonomy" id="5353"/>
    <lineage>
        <taxon>Eukaryota</taxon>
        <taxon>Fungi</taxon>
        <taxon>Dikarya</taxon>
        <taxon>Basidiomycota</taxon>
        <taxon>Agaricomycotina</taxon>
        <taxon>Agaricomycetes</taxon>
        <taxon>Agaricomycetidae</taxon>
        <taxon>Agaricales</taxon>
        <taxon>Marasmiineae</taxon>
        <taxon>Omphalotaceae</taxon>
        <taxon>Lentinula</taxon>
    </lineage>
</organism>
<accession>A0A1Q3ER10</accession>
<evidence type="ECO:0000313" key="2">
    <source>
        <dbReference type="EMBL" id="GAW09637.1"/>
    </source>
</evidence>
<protein>
    <submittedName>
        <fullName evidence="2">mRNA splicing factor</fullName>
    </submittedName>
</protein>
<reference evidence="2 3" key="1">
    <citation type="submission" date="2016-08" db="EMBL/GenBank/DDBJ databases">
        <authorList>
            <consortium name="Lentinula edodes genome sequencing consortium"/>
            <person name="Sakamoto Y."/>
            <person name="Nakade K."/>
            <person name="Sato S."/>
            <person name="Yoshida Y."/>
            <person name="Miyazaki K."/>
            <person name="Natsume S."/>
            <person name="Konno N."/>
        </authorList>
    </citation>
    <scope>NUCLEOTIDE SEQUENCE [LARGE SCALE GENOMIC DNA]</scope>
    <source>
        <strain evidence="2 3">NBRC 111202</strain>
    </source>
</reference>
<gene>
    <name evidence="2" type="ORF">LENED_011807</name>
</gene>
<dbReference type="STRING" id="5353.A0A1Q3ER10"/>
<evidence type="ECO:0000313" key="3">
    <source>
        <dbReference type="Proteomes" id="UP000188533"/>
    </source>
</evidence>
<sequence length="184" mass="21573">MSLAETSETRKARLQELKQRKEASQGIIKNRNFDPESRTLKKHTASEDVEMDTVEKNIDGLAQLVIAEDEEKRAEELNVFNIAPKRPNWDLKRETDKKLAKLERKTQEAIHTLIRQRLAAQKGESDDIRLYLTRNEHTLFLQRERCIQLNSDLPEDMLQGRRGRINCHGEYHLDQSYYDAISRT</sequence>
<dbReference type="Pfam" id="PF08315">
    <property type="entry name" value="cwf18"/>
    <property type="match status" value="1"/>
</dbReference>
<dbReference type="Proteomes" id="UP000188533">
    <property type="component" value="Unassembled WGS sequence"/>
</dbReference>
<feature type="compositionally biased region" description="Basic and acidic residues" evidence="1">
    <location>
        <begin position="7"/>
        <end position="23"/>
    </location>
</feature>
<dbReference type="AlphaFoldDB" id="A0A1Q3ER10"/>
<feature type="region of interest" description="Disordered" evidence="1">
    <location>
        <begin position="1"/>
        <end position="47"/>
    </location>
</feature>
<dbReference type="GO" id="GO:0071014">
    <property type="term" value="C:post-mRNA release spliceosomal complex"/>
    <property type="evidence" value="ECO:0007669"/>
    <property type="project" value="TreeGrafter"/>
</dbReference>
<dbReference type="InterPro" id="IPR013169">
    <property type="entry name" value="mRNA_splic_Cwf18-like"/>
</dbReference>
<comment type="caution">
    <text evidence="2">The sequence shown here is derived from an EMBL/GenBank/DDBJ whole genome shotgun (WGS) entry which is preliminary data.</text>
</comment>
<reference evidence="2 3" key="2">
    <citation type="submission" date="2017-02" db="EMBL/GenBank/DDBJ databases">
        <title>A genome survey and senescence transcriptome analysis in Lentinula edodes.</title>
        <authorList>
            <person name="Sakamoto Y."/>
            <person name="Nakade K."/>
            <person name="Sato S."/>
            <person name="Yoshida Y."/>
            <person name="Miyazaki K."/>
            <person name="Natsume S."/>
            <person name="Konno N."/>
        </authorList>
    </citation>
    <scope>NUCLEOTIDE SEQUENCE [LARGE SCALE GENOMIC DNA]</scope>
    <source>
        <strain evidence="2 3">NBRC 111202</strain>
    </source>
</reference>
<proteinExistence type="predicted"/>
<name>A0A1Q3ER10_LENED</name>
<dbReference type="PANTHER" id="PTHR31551:SF1">
    <property type="entry name" value="COILED-COIL DOMAIN-CONTAINING PROTEIN 12"/>
    <property type="match status" value="1"/>
</dbReference>
<dbReference type="PANTHER" id="PTHR31551">
    <property type="entry name" value="PRE-MRNA-SPLICING FACTOR CWF18"/>
    <property type="match status" value="1"/>
</dbReference>
<dbReference type="GO" id="GO:0005684">
    <property type="term" value="C:U2-type spliceosomal complex"/>
    <property type="evidence" value="ECO:0007669"/>
    <property type="project" value="TreeGrafter"/>
</dbReference>